<reference evidence="1 2" key="1">
    <citation type="submission" date="2021-06" db="EMBL/GenBank/DDBJ databases">
        <title>Caerostris extrusa draft genome.</title>
        <authorList>
            <person name="Kono N."/>
            <person name="Arakawa K."/>
        </authorList>
    </citation>
    <scope>NUCLEOTIDE SEQUENCE [LARGE SCALE GENOMIC DNA]</scope>
</reference>
<organism evidence="1 2">
    <name type="scientific">Caerostris extrusa</name>
    <name type="common">Bark spider</name>
    <name type="synonym">Caerostris bankana</name>
    <dbReference type="NCBI Taxonomy" id="172846"/>
    <lineage>
        <taxon>Eukaryota</taxon>
        <taxon>Metazoa</taxon>
        <taxon>Ecdysozoa</taxon>
        <taxon>Arthropoda</taxon>
        <taxon>Chelicerata</taxon>
        <taxon>Arachnida</taxon>
        <taxon>Araneae</taxon>
        <taxon>Araneomorphae</taxon>
        <taxon>Entelegynae</taxon>
        <taxon>Araneoidea</taxon>
        <taxon>Araneidae</taxon>
        <taxon>Caerostris</taxon>
    </lineage>
</organism>
<dbReference type="EMBL" id="BPLR01005240">
    <property type="protein sequence ID" value="GIY00929.1"/>
    <property type="molecule type" value="Genomic_DNA"/>
</dbReference>
<dbReference type="Proteomes" id="UP001054945">
    <property type="component" value="Unassembled WGS sequence"/>
</dbReference>
<dbReference type="AlphaFoldDB" id="A0AAV4PXH4"/>
<gene>
    <name evidence="1" type="ORF">CEXT_755321</name>
</gene>
<evidence type="ECO:0000313" key="1">
    <source>
        <dbReference type="EMBL" id="GIY00929.1"/>
    </source>
</evidence>
<proteinExistence type="predicted"/>
<comment type="caution">
    <text evidence="1">The sequence shown here is derived from an EMBL/GenBank/DDBJ whole genome shotgun (WGS) entry which is preliminary data.</text>
</comment>
<keyword evidence="2" id="KW-1185">Reference proteome</keyword>
<protein>
    <submittedName>
        <fullName evidence="1">Uncharacterized protein</fullName>
    </submittedName>
</protein>
<sequence length="108" mass="12070">MRICGYRDSIHSYDETFFSERNSLDISTINPTTPSAFEPNLHQAGIQEDFPLFISEGPNHLARVAANAKGPKGMLLGGNILPLFCILGSIIEWRGILWGEENFVMLLF</sequence>
<accession>A0AAV4PXH4</accession>
<evidence type="ECO:0000313" key="2">
    <source>
        <dbReference type="Proteomes" id="UP001054945"/>
    </source>
</evidence>
<name>A0AAV4PXH4_CAEEX</name>